<dbReference type="InterPro" id="IPR008966">
    <property type="entry name" value="Adhesion_dom_sf"/>
</dbReference>
<evidence type="ECO:0000259" key="1">
    <source>
        <dbReference type="Pfam" id="PF00419"/>
    </source>
</evidence>
<protein>
    <submittedName>
        <fullName evidence="2">Type 1 fimbria pilin</fullName>
    </submittedName>
</protein>
<dbReference type="GO" id="GO:0043709">
    <property type="term" value="P:cell adhesion involved in single-species biofilm formation"/>
    <property type="evidence" value="ECO:0007669"/>
    <property type="project" value="TreeGrafter"/>
</dbReference>
<dbReference type="EMBL" id="SMAS01000010">
    <property type="protein sequence ID" value="TCT30156.1"/>
    <property type="molecule type" value="Genomic_DNA"/>
</dbReference>
<sequence>MMSIKNLAKVLLISSTLFTSGALGFSGYLYVEIKGVVLSKPCQINNGQAIEVDFGDVMTTRIEGEVYKQPMDYTITCKDGVQPKLNMYIDGTPAAFDQRVLKTSVDNLGVLFKADTSDFPLKTRRAFNFASPTKLFAVLVKKSGTDLPAKAFTANATLKVEYQ</sequence>
<evidence type="ECO:0000313" key="2">
    <source>
        <dbReference type="EMBL" id="TCT30156.1"/>
    </source>
</evidence>
<dbReference type="OrthoDB" id="7007417at2"/>
<reference evidence="2 3" key="1">
    <citation type="submission" date="2019-03" db="EMBL/GenBank/DDBJ databases">
        <title>Genomic analyses of the natural microbiome of Caenorhabditis elegans.</title>
        <authorList>
            <person name="Samuel B."/>
        </authorList>
    </citation>
    <scope>NUCLEOTIDE SEQUENCE [LARGE SCALE GENOMIC DNA]</scope>
    <source>
        <strain evidence="2 3">JUb102</strain>
    </source>
</reference>
<dbReference type="Gene3D" id="2.60.40.1090">
    <property type="entry name" value="Fimbrial-type adhesion domain"/>
    <property type="match status" value="1"/>
</dbReference>
<name>A0A4R3NFZ7_9GAMM</name>
<feature type="domain" description="Fimbrial-type adhesion" evidence="1">
    <location>
        <begin position="32"/>
        <end position="163"/>
    </location>
</feature>
<dbReference type="GO" id="GO:0009289">
    <property type="term" value="C:pilus"/>
    <property type="evidence" value="ECO:0007669"/>
    <property type="project" value="InterPro"/>
</dbReference>
<proteinExistence type="predicted"/>
<dbReference type="PANTHER" id="PTHR33420:SF26">
    <property type="entry name" value="FIMBRIAL SUBUNIT"/>
    <property type="match status" value="1"/>
</dbReference>
<gene>
    <name evidence="2" type="ORF">EC835_11027</name>
</gene>
<dbReference type="InterPro" id="IPR050263">
    <property type="entry name" value="Bact_Fimbrial_Adh_Pro"/>
</dbReference>
<dbReference type="Pfam" id="PF00419">
    <property type="entry name" value="Fimbrial"/>
    <property type="match status" value="1"/>
</dbReference>
<dbReference type="InterPro" id="IPR000259">
    <property type="entry name" value="Adhesion_dom_fimbrial"/>
</dbReference>
<evidence type="ECO:0000313" key="3">
    <source>
        <dbReference type="Proteomes" id="UP000295055"/>
    </source>
</evidence>
<dbReference type="PANTHER" id="PTHR33420">
    <property type="entry name" value="FIMBRIAL SUBUNIT ELFA-RELATED"/>
    <property type="match status" value="1"/>
</dbReference>
<organism evidence="2 3">
    <name type="scientific">Providencia alcalifaciens</name>
    <dbReference type="NCBI Taxonomy" id="126385"/>
    <lineage>
        <taxon>Bacteria</taxon>
        <taxon>Pseudomonadati</taxon>
        <taxon>Pseudomonadota</taxon>
        <taxon>Gammaproteobacteria</taxon>
        <taxon>Enterobacterales</taxon>
        <taxon>Morganellaceae</taxon>
        <taxon>Providencia</taxon>
    </lineage>
</organism>
<comment type="caution">
    <text evidence="2">The sequence shown here is derived from an EMBL/GenBank/DDBJ whole genome shotgun (WGS) entry which is preliminary data.</text>
</comment>
<dbReference type="AlphaFoldDB" id="A0A4R3NFZ7"/>
<accession>A0A4R3NFZ7</accession>
<dbReference type="RefSeq" id="WP_036955381.1">
    <property type="nucleotide sequence ID" value="NZ_CABKTH010000015.1"/>
</dbReference>
<dbReference type="Proteomes" id="UP000295055">
    <property type="component" value="Unassembled WGS sequence"/>
</dbReference>
<dbReference type="SUPFAM" id="SSF49401">
    <property type="entry name" value="Bacterial adhesins"/>
    <property type="match status" value="1"/>
</dbReference>
<dbReference type="InterPro" id="IPR036937">
    <property type="entry name" value="Adhesion_dom_fimbrial_sf"/>
</dbReference>